<keyword evidence="7 8" id="KW-0998">Cell outer membrane</keyword>
<dbReference type="PATRIC" id="fig|1280951.3.peg.2905"/>
<evidence type="ECO:0000256" key="2">
    <source>
        <dbReference type="ARBA" id="ARBA00022448"/>
    </source>
</evidence>
<evidence type="ECO:0000313" key="13">
    <source>
        <dbReference type="EMBL" id="KCZ89351.1"/>
    </source>
</evidence>
<dbReference type="RefSeq" id="WP_011645198.1">
    <property type="nucleotide sequence ID" value="NZ_ARYI01000014.1"/>
</dbReference>
<comment type="caution">
    <text evidence="13">The sequence shown here is derived from an EMBL/GenBank/DDBJ whole genome shotgun (WGS) entry which is preliminary data.</text>
</comment>
<dbReference type="OrthoDB" id="7051241at2"/>
<proteinExistence type="inferred from homology"/>
<dbReference type="InterPro" id="IPR036942">
    <property type="entry name" value="Beta-barrel_TonB_sf"/>
</dbReference>
<dbReference type="Gene3D" id="2.40.170.20">
    <property type="entry name" value="TonB-dependent receptor, beta-barrel domain"/>
    <property type="match status" value="1"/>
</dbReference>
<name>A0A059FFM7_9PROT</name>
<dbReference type="PANTHER" id="PTHR47234">
    <property type="match status" value="1"/>
</dbReference>
<sequence>MKYFKEVLLCASAIALSGVLGAHAQQEDGERKLSTVTVTGSYIQGSPEDAALPVDVLTAADLVLEGKPSVTELIRNLGVSSGVDGQTNQFASNGLEGTSNVNLRGLGPARTLVLINGRRHTFHPYSIGEQAQLFVDTNSIPSIAVGRIEVLKDGAAALYGSDAIAGVVNFITRDDLEGFEIGGSYQTFEGTDGEYDVSAAYGFQGSNFNWVTSVGYQFRNEVRANEKEWGVQPYANNPVGGWSAISNPGRFVPLGIGANGLTPLAANVNDVGCEPLGGTLAPTCVFNFTQFDNLVEEEERFQFLTEYNRQLGNGAELHLELMYAQTDVPTWKTSPSYPPQVLTNQVLLASHPGFQQYIADNPGAFPTGTVAALFIGRSFGLGGYPGTGSSQEGSRDYNTWRGSGSYTGSFENDINYDLGLSYSTTEGYRLTNDTYITGLTSALRGFGVCTDPNTGFDPATGTVPYAPGYAGTLTAGAGGCEYYNPFSNGIAANAVTGAENPGYVPGLENSVALADWLTDPSETTATTDLLVFDAVFSGTSNVQAAGGAIGWAAGAQVRRESFEVEPSALTDLSVTPGPGGTGPYSFLAGTNAADREQTIYAVFGELQVPLYDNLDMQVAVRYEDYGGSIGSTFDPKVAAKWQVNDNIALRGSAQTSFRGPTLNQLDGVGTTLQFVSAASAFKAIDQFGNPDLAPESAFSFNFGALFEQGGFNASLDYYNFDFEDPIIVEEQSNIVAAAVTALRAGDLSDPILSRITFNDPNNIITGTGTPAAGSDIARVRTGVVNGPNIKTSGIDLRLGNTFGAMQGGGEISLGLDATYIIEYDVAPYFVEGVSIGGGDYVGQFNRSNFTRSMPQWKANVFANYALGDHNLRAVMRHIDSYKDERAPAARGGVGEKIDAQTTFDLFYNWKAPFEFDLGLSVVNVTDEDPPFAAFDLNYDPYTHNPFGRTFKINLTKRFGGGS</sequence>
<dbReference type="Pfam" id="PF00593">
    <property type="entry name" value="TonB_dep_Rec_b-barrel"/>
    <property type="match status" value="1"/>
</dbReference>
<gene>
    <name evidence="13" type="ORF">HHI_14412</name>
</gene>
<feature type="chain" id="PRO_5001572855" evidence="10">
    <location>
        <begin position="25"/>
        <end position="962"/>
    </location>
</feature>
<feature type="domain" description="TonB-dependent receptor-like beta-barrel" evidence="11">
    <location>
        <begin position="371"/>
        <end position="924"/>
    </location>
</feature>
<dbReference type="InterPro" id="IPR037066">
    <property type="entry name" value="Plug_dom_sf"/>
</dbReference>
<keyword evidence="6 8" id="KW-0472">Membrane</keyword>
<dbReference type="PANTHER" id="PTHR47234:SF1">
    <property type="entry name" value="TONB-DEPENDENT RECEPTOR"/>
    <property type="match status" value="1"/>
</dbReference>
<protein>
    <submittedName>
        <fullName evidence="13">TonB-dependent receptor</fullName>
    </submittedName>
</protein>
<reference evidence="13 14" key="1">
    <citation type="submission" date="2013-04" db="EMBL/GenBank/DDBJ databases">
        <title>Hyphomonas hirschiana VP5 Genome Sequencing.</title>
        <authorList>
            <person name="Lai Q."/>
            <person name="Shao Z."/>
        </authorList>
    </citation>
    <scope>NUCLEOTIDE SEQUENCE [LARGE SCALE GENOMIC DNA]</scope>
    <source>
        <strain evidence="13 14">VP5</strain>
    </source>
</reference>
<evidence type="ECO:0000256" key="6">
    <source>
        <dbReference type="ARBA" id="ARBA00023136"/>
    </source>
</evidence>
<evidence type="ECO:0000259" key="11">
    <source>
        <dbReference type="Pfam" id="PF00593"/>
    </source>
</evidence>
<comment type="similarity">
    <text evidence="8 9">Belongs to the TonB-dependent receptor family.</text>
</comment>
<dbReference type="InterPro" id="IPR000531">
    <property type="entry name" value="Beta-barrel_TonB"/>
</dbReference>
<dbReference type="Proteomes" id="UP000025061">
    <property type="component" value="Unassembled WGS sequence"/>
</dbReference>
<dbReference type="InterPro" id="IPR039426">
    <property type="entry name" value="TonB-dep_rcpt-like"/>
</dbReference>
<evidence type="ECO:0000313" key="14">
    <source>
        <dbReference type="Proteomes" id="UP000025061"/>
    </source>
</evidence>
<dbReference type="Gene3D" id="2.170.130.10">
    <property type="entry name" value="TonB-dependent receptor, plug domain"/>
    <property type="match status" value="1"/>
</dbReference>
<evidence type="ECO:0000256" key="3">
    <source>
        <dbReference type="ARBA" id="ARBA00022452"/>
    </source>
</evidence>
<dbReference type="Pfam" id="PF07715">
    <property type="entry name" value="Plug"/>
    <property type="match status" value="1"/>
</dbReference>
<evidence type="ECO:0000256" key="8">
    <source>
        <dbReference type="PROSITE-ProRule" id="PRU01360"/>
    </source>
</evidence>
<evidence type="ECO:0000259" key="12">
    <source>
        <dbReference type="Pfam" id="PF07715"/>
    </source>
</evidence>
<organism evidence="13 14">
    <name type="scientific">Hyphomonas hirschiana VP5</name>
    <dbReference type="NCBI Taxonomy" id="1280951"/>
    <lineage>
        <taxon>Bacteria</taxon>
        <taxon>Pseudomonadati</taxon>
        <taxon>Pseudomonadota</taxon>
        <taxon>Alphaproteobacteria</taxon>
        <taxon>Hyphomonadales</taxon>
        <taxon>Hyphomonadaceae</taxon>
        <taxon>Hyphomonas</taxon>
    </lineage>
</organism>
<evidence type="ECO:0000256" key="7">
    <source>
        <dbReference type="ARBA" id="ARBA00023237"/>
    </source>
</evidence>
<keyword evidence="4 8" id="KW-0812">Transmembrane</keyword>
<dbReference type="AlphaFoldDB" id="A0A059FFM7"/>
<dbReference type="PROSITE" id="PS52016">
    <property type="entry name" value="TONB_DEPENDENT_REC_3"/>
    <property type="match status" value="1"/>
</dbReference>
<evidence type="ECO:0000256" key="1">
    <source>
        <dbReference type="ARBA" id="ARBA00004571"/>
    </source>
</evidence>
<keyword evidence="13" id="KW-0675">Receptor</keyword>
<keyword evidence="14" id="KW-1185">Reference proteome</keyword>
<keyword evidence="10" id="KW-0732">Signal</keyword>
<evidence type="ECO:0000256" key="10">
    <source>
        <dbReference type="SAM" id="SignalP"/>
    </source>
</evidence>
<dbReference type="InterPro" id="IPR012910">
    <property type="entry name" value="Plug_dom"/>
</dbReference>
<accession>A0A059FFM7</accession>
<dbReference type="EMBL" id="ARYI01000014">
    <property type="protein sequence ID" value="KCZ89351.1"/>
    <property type="molecule type" value="Genomic_DNA"/>
</dbReference>
<comment type="subcellular location">
    <subcellularLocation>
        <location evidence="1 8">Cell outer membrane</location>
        <topology evidence="1 8">Multi-pass membrane protein</topology>
    </subcellularLocation>
</comment>
<dbReference type="SUPFAM" id="SSF56935">
    <property type="entry name" value="Porins"/>
    <property type="match status" value="1"/>
</dbReference>
<evidence type="ECO:0000256" key="4">
    <source>
        <dbReference type="ARBA" id="ARBA00022692"/>
    </source>
</evidence>
<dbReference type="GO" id="GO:0009279">
    <property type="term" value="C:cell outer membrane"/>
    <property type="evidence" value="ECO:0007669"/>
    <property type="project" value="UniProtKB-SubCell"/>
</dbReference>
<keyword evidence="2 8" id="KW-0813">Transport</keyword>
<feature type="signal peptide" evidence="10">
    <location>
        <begin position="1"/>
        <end position="24"/>
    </location>
</feature>
<keyword evidence="3 8" id="KW-1134">Transmembrane beta strand</keyword>
<evidence type="ECO:0000256" key="9">
    <source>
        <dbReference type="RuleBase" id="RU003357"/>
    </source>
</evidence>
<evidence type="ECO:0000256" key="5">
    <source>
        <dbReference type="ARBA" id="ARBA00023077"/>
    </source>
</evidence>
<feature type="domain" description="TonB-dependent receptor plug" evidence="12">
    <location>
        <begin position="48"/>
        <end position="167"/>
    </location>
</feature>
<keyword evidence="5 9" id="KW-0798">TonB box</keyword>